<dbReference type="STRING" id="207949.RED65_11234"/>
<organism evidence="2 3">
    <name type="scientific">Bermanella marisrubri</name>
    <dbReference type="NCBI Taxonomy" id="207949"/>
    <lineage>
        <taxon>Bacteria</taxon>
        <taxon>Pseudomonadati</taxon>
        <taxon>Pseudomonadota</taxon>
        <taxon>Gammaproteobacteria</taxon>
        <taxon>Oceanospirillales</taxon>
        <taxon>Oceanospirillaceae</taxon>
        <taxon>Bermanella</taxon>
    </lineage>
</organism>
<evidence type="ECO:0000313" key="3">
    <source>
        <dbReference type="Proteomes" id="UP000004263"/>
    </source>
</evidence>
<gene>
    <name evidence="2" type="ORF">RED65_11234</name>
</gene>
<dbReference type="RefSeq" id="WP_007017381.1">
    <property type="nucleotide sequence ID" value="NZ_CH724113.1"/>
</dbReference>
<dbReference type="HOGENOM" id="CLU_684902_0_0_6"/>
<dbReference type="OrthoDB" id="6193447at2"/>
<keyword evidence="3" id="KW-1185">Reference proteome</keyword>
<dbReference type="AlphaFoldDB" id="Q1N5H9"/>
<comment type="caution">
    <text evidence="2">The sequence shown here is derived from an EMBL/GenBank/DDBJ whole genome shotgun (WGS) entry which is preliminary data.</text>
</comment>
<protein>
    <submittedName>
        <fullName evidence="2">Uncharacterized protein</fullName>
    </submittedName>
</protein>
<evidence type="ECO:0000313" key="2">
    <source>
        <dbReference type="EMBL" id="EAT13963.1"/>
    </source>
</evidence>
<feature type="coiled-coil region" evidence="1">
    <location>
        <begin position="295"/>
        <end position="329"/>
    </location>
</feature>
<accession>Q1N5H9</accession>
<dbReference type="EMBL" id="AAQH01000001">
    <property type="protein sequence ID" value="EAT13963.1"/>
    <property type="molecule type" value="Genomic_DNA"/>
</dbReference>
<evidence type="ECO:0000256" key="1">
    <source>
        <dbReference type="SAM" id="Coils"/>
    </source>
</evidence>
<keyword evidence="1" id="KW-0175">Coiled coil</keyword>
<dbReference type="Proteomes" id="UP000004263">
    <property type="component" value="Unassembled WGS sequence"/>
</dbReference>
<proteinExistence type="predicted"/>
<name>Q1N5H9_9GAMM</name>
<sequence length="406" mass="47083">MDRLYRREVEQILGIYPPFQIKELHIDPEKELLEVEIEEQLKQTRRIFQANRPKTKRVQWHHTKLGRFSTVITLYATPHTFSKHRTINPPAFIGPEDSQYTYHLQQMVVLAANNNLKTDGIQKLLEVDRSIINQILADSENQEQEQQANTTLPLETDPIWKSIIRHEIPFKTQLAPLRFLLSKLELNCMNAKDDPSVMQNAVATLRQFFIKNARQLKSEYAQIGVLNTTPSEKQTESSEQSEGTKKRVTLTVDHPIWHSILQGEVDLLSKNMGLNLFITQLKTLYKKANDGQEQMQVARELLSYLKKNKNNLRNELMSISRMVKQMNEQPEKVDLPAPGHQLWSDILAGRTYIESDKMALKLLLVKARALEDQHEASALICDYFNRNKRSMDNELRQLEQHITAAV</sequence>
<reference evidence="2 3" key="1">
    <citation type="submission" date="2006-03" db="EMBL/GenBank/DDBJ databases">
        <authorList>
            <person name="Pinhassi J."/>
            <person name="Pedros-Alio C."/>
            <person name="Ferriera S."/>
            <person name="Johnson J."/>
            <person name="Kravitz S."/>
            <person name="Halpern A."/>
            <person name="Remington K."/>
            <person name="Beeson K."/>
            <person name="Tran B."/>
            <person name="Rogers Y.-H."/>
            <person name="Friedman R."/>
            <person name="Venter J.C."/>
        </authorList>
    </citation>
    <scope>NUCLEOTIDE SEQUENCE [LARGE SCALE GENOMIC DNA]</scope>
    <source>
        <strain evidence="2 3">RED65</strain>
    </source>
</reference>